<dbReference type="Proteomes" id="UP000176998">
    <property type="component" value="Unassembled WGS sequence"/>
</dbReference>
<proteinExistence type="predicted"/>
<gene>
    <name evidence="1" type="ORF">CORC01_03763</name>
</gene>
<dbReference type="RefSeq" id="XP_022478077.1">
    <property type="nucleotide sequence ID" value="XM_022615412.1"/>
</dbReference>
<name>A0A1G4BHT7_9PEZI</name>
<dbReference type="GeneID" id="34556922"/>
<organism evidence="1 2">
    <name type="scientific">Colletotrichum orchidophilum</name>
    <dbReference type="NCBI Taxonomy" id="1209926"/>
    <lineage>
        <taxon>Eukaryota</taxon>
        <taxon>Fungi</taxon>
        <taxon>Dikarya</taxon>
        <taxon>Ascomycota</taxon>
        <taxon>Pezizomycotina</taxon>
        <taxon>Sordariomycetes</taxon>
        <taxon>Hypocreomycetidae</taxon>
        <taxon>Glomerellales</taxon>
        <taxon>Glomerellaceae</taxon>
        <taxon>Colletotrichum</taxon>
    </lineage>
</organism>
<evidence type="ECO:0000313" key="2">
    <source>
        <dbReference type="Proteomes" id="UP000176998"/>
    </source>
</evidence>
<accession>A0A1G4BHT7</accession>
<dbReference type="AlphaFoldDB" id="A0A1G4BHT7"/>
<dbReference type="OrthoDB" id="4848524at2759"/>
<dbReference type="EMBL" id="MJBS01000023">
    <property type="protein sequence ID" value="OHF00935.1"/>
    <property type="molecule type" value="Genomic_DNA"/>
</dbReference>
<comment type="caution">
    <text evidence="1">The sequence shown here is derived from an EMBL/GenBank/DDBJ whole genome shotgun (WGS) entry which is preliminary data.</text>
</comment>
<keyword evidence="2" id="KW-1185">Reference proteome</keyword>
<reference evidence="1 2" key="1">
    <citation type="submission" date="2016-09" db="EMBL/GenBank/DDBJ databases">
        <authorList>
            <person name="Capua I."/>
            <person name="De Benedictis P."/>
            <person name="Joannis T."/>
            <person name="Lombin L.H."/>
            <person name="Cattoli G."/>
        </authorList>
    </citation>
    <scope>NUCLEOTIDE SEQUENCE [LARGE SCALE GENOMIC DNA]</scope>
    <source>
        <strain evidence="1 2">IMI 309357</strain>
    </source>
</reference>
<protein>
    <submittedName>
        <fullName evidence="1">Uncharacterized protein</fullName>
    </submittedName>
</protein>
<evidence type="ECO:0000313" key="1">
    <source>
        <dbReference type="EMBL" id="OHF00935.1"/>
    </source>
</evidence>
<sequence length="93" mass="10752">MITASVLGKIRKMQESQFTSEQYTVKCTTERWRKFVVQRLSRTYQIIGRRAIQRAIALLVEAWSRMDFEPMTEDQVKIQGLGGGGYPLSPLDR</sequence>